<reference evidence="4" key="2">
    <citation type="submission" date="2020-11" db="EMBL/GenBank/DDBJ databases">
        <authorList>
            <person name="Cecchin M."/>
            <person name="Marcolungo L."/>
            <person name="Rossato M."/>
            <person name="Girolomoni L."/>
            <person name="Cosentino E."/>
            <person name="Cuine S."/>
            <person name="Li-Beisson Y."/>
            <person name="Delledonne M."/>
            <person name="Ballottari M."/>
        </authorList>
    </citation>
    <scope>NUCLEOTIDE SEQUENCE</scope>
    <source>
        <strain evidence="4">211/11P</strain>
        <tissue evidence="4">Whole cell</tissue>
    </source>
</reference>
<comment type="similarity">
    <text evidence="1">Belongs to the glycosyltransferase 2 family.</text>
</comment>
<sequence>MDSLCALVPVTSKGRSSPSHCREGLRLLGASLSSGATDGAPTPALSVVLGLDSDDPLVDLAEEACKCFLPGVQVAVRVFGGGELAAQRRQCDADPGFPSFPVMHASHLQLFGSMVPREFVNQGGDPLLYALYRSIGAAAVCPTVTVHNTVGGMQGSIFAPPATSAAQQPRYDRRPLPVAQWRSLLQAWRQQLLASLPQARARLQVAVAVPAGRVDCAVLETILERSRSSDEQVDVSVFFQIDCPLALVAPAAAERLRELQRAHPDRLRIRVNSNNQASGTWGKWHVDGAAATRNALLDEAAACDVVVFYDDDVLPAPSCLDAYVAAFRAHPGEAGFAGPTYLPRRPSQLLATAIHMSDVSFFWEAPGRLGEFVPWAVTANMAVAGGTPARFRPGFPKTGGGEDVDFCIQLGARLRAVPGAAAEHPWWPEGRPRVYRRFWRWAEGDGRLIDLWPQLTYARAPNPAELCLLLLVLAVPLVALRLASITALAAALCAVLATDLLADILRNCCVAERRLFHPCAHWMRPLAAAEAWLIACLASEGGRLAGALKRGSCGSLCRNFDWFCGSQPAVVRGEQWRAAGRAGACVAAGVAATLLLRR</sequence>
<comment type="caution">
    <text evidence="4">The sequence shown here is derived from an EMBL/GenBank/DDBJ whole genome shotgun (WGS) entry which is preliminary data.</text>
</comment>
<keyword evidence="5" id="KW-1185">Reference proteome</keyword>
<protein>
    <submittedName>
        <fullName evidence="4">Uncharacterized protein</fullName>
    </submittedName>
</protein>
<dbReference type="PANTHER" id="PTHR43179">
    <property type="entry name" value="RHAMNOSYLTRANSFERASE WBBL"/>
    <property type="match status" value="1"/>
</dbReference>
<evidence type="ECO:0000313" key="5">
    <source>
        <dbReference type="Proteomes" id="UP001055712"/>
    </source>
</evidence>
<evidence type="ECO:0000256" key="1">
    <source>
        <dbReference type="ARBA" id="ARBA00006739"/>
    </source>
</evidence>
<dbReference type="Proteomes" id="UP001055712">
    <property type="component" value="Unassembled WGS sequence"/>
</dbReference>
<dbReference type="InterPro" id="IPR029044">
    <property type="entry name" value="Nucleotide-diphossugar_trans"/>
</dbReference>
<name>A0A9D4TQA2_CHLVU</name>
<evidence type="ECO:0000256" key="3">
    <source>
        <dbReference type="ARBA" id="ARBA00022679"/>
    </source>
</evidence>
<organism evidence="4 5">
    <name type="scientific">Chlorella vulgaris</name>
    <name type="common">Green alga</name>
    <dbReference type="NCBI Taxonomy" id="3077"/>
    <lineage>
        <taxon>Eukaryota</taxon>
        <taxon>Viridiplantae</taxon>
        <taxon>Chlorophyta</taxon>
        <taxon>core chlorophytes</taxon>
        <taxon>Trebouxiophyceae</taxon>
        <taxon>Chlorellales</taxon>
        <taxon>Chlorellaceae</taxon>
        <taxon>Chlorella clade</taxon>
        <taxon>Chlorella</taxon>
    </lineage>
</organism>
<evidence type="ECO:0000313" key="4">
    <source>
        <dbReference type="EMBL" id="KAI3431712.1"/>
    </source>
</evidence>
<dbReference type="SUPFAM" id="SSF53448">
    <property type="entry name" value="Nucleotide-diphospho-sugar transferases"/>
    <property type="match status" value="1"/>
</dbReference>
<accession>A0A9D4TQA2</accession>
<dbReference type="PANTHER" id="PTHR43179:SF12">
    <property type="entry name" value="GALACTOFURANOSYLTRANSFERASE GLFT2"/>
    <property type="match status" value="1"/>
</dbReference>
<keyword evidence="3" id="KW-0808">Transferase</keyword>
<reference evidence="4" key="1">
    <citation type="journal article" date="2019" name="Plant J.">
        <title>Chlorella vulgaris genome assembly and annotation reveals the molecular basis for metabolic acclimation to high light conditions.</title>
        <authorList>
            <person name="Cecchin M."/>
            <person name="Marcolungo L."/>
            <person name="Rossato M."/>
            <person name="Girolomoni L."/>
            <person name="Cosentino E."/>
            <person name="Cuine S."/>
            <person name="Li-Beisson Y."/>
            <person name="Delledonne M."/>
            <person name="Ballottari M."/>
        </authorList>
    </citation>
    <scope>NUCLEOTIDE SEQUENCE</scope>
    <source>
        <strain evidence="4">211/11P</strain>
    </source>
</reference>
<proteinExistence type="inferred from homology"/>
<keyword evidence="2" id="KW-0328">Glycosyltransferase</keyword>
<dbReference type="GO" id="GO:0016757">
    <property type="term" value="F:glycosyltransferase activity"/>
    <property type="evidence" value="ECO:0007669"/>
    <property type="project" value="UniProtKB-KW"/>
</dbReference>
<evidence type="ECO:0000256" key="2">
    <source>
        <dbReference type="ARBA" id="ARBA00022676"/>
    </source>
</evidence>
<gene>
    <name evidence="4" type="ORF">D9Q98_004757</name>
</gene>
<dbReference type="Gene3D" id="3.90.550.10">
    <property type="entry name" value="Spore Coat Polysaccharide Biosynthesis Protein SpsA, Chain A"/>
    <property type="match status" value="1"/>
</dbReference>
<dbReference type="AlphaFoldDB" id="A0A9D4TQA2"/>
<dbReference type="OrthoDB" id="546768at2759"/>
<dbReference type="EMBL" id="SIDB01000006">
    <property type="protein sequence ID" value="KAI3431712.1"/>
    <property type="molecule type" value="Genomic_DNA"/>
</dbReference>